<name>A0AAD3CZR0_9STRA</name>
<comment type="subcellular location">
    <subcellularLocation>
        <location evidence="1">Cytoplasm</location>
        <location evidence="1">Cytoskeleton</location>
    </subcellularLocation>
</comment>
<dbReference type="InterPro" id="IPR019734">
    <property type="entry name" value="TPR_rpt"/>
</dbReference>
<proteinExistence type="inferred from homology"/>
<keyword evidence="7" id="KW-0175">Coiled coil</keyword>
<keyword evidence="11" id="KW-1185">Reference proteome</keyword>
<dbReference type="GO" id="GO:0005871">
    <property type="term" value="C:kinesin complex"/>
    <property type="evidence" value="ECO:0007669"/>
    <property type="project" value="InterPro"/>
</dbReference>
<evidence type="ECO:0000256" key="6">
    <source>
        <dbReference type="ARBA" id="ARBA00022803"/>
    </source>
</evidence>
<dbReference type="GO" id="GO:0005874">
    <property type="term" value="C:microtubule"/>
    <property type="evidence" value="ECO:0007669"/>
    <property type="project" value="UniProtKB-KW"/>
</dbReference>
<evidence type="ECO:0000256" key="2">
    <source>
        <dbReference type="ARBA" id="ARBA00009622"/>
    </source>
</evidence>
<evidence type="ECO:0000256" key="3">
    <source>
        <dbReference type="ARBA" id="ARBA00022490"/>
    </source>
</evidence>
<dbReference type="Pfam" id="PF13374">
    <property type="entry name" value="TPR_10"/>
    <property type="match status" value="2"/>
</dbReference>
<dbReference type="PRINTS" id="PR00381">
    <property type="entry name" value="KINESINLIGHT"/>
</dbReference>
<accession>A0AAD3CZR0</accession>
<evidence type="ECO:0000313" key="11">
    <source>
        <dbReference type="Proteomes" id="UP001054902"/>
    </source>
</evidence>
<dbReference type="Gene3D" id="1.25.40.10">
    <property type="entry name" value="Tetratricopeptide repeat domain"/>
    <property type="match status" value="2"/>
</dbReference>
<dbReference type="AlphaFoldDB" id="A0AAD3CZR0"/>
<dbReference type="InterPro" id="IPR011990">
    <property type="entry name" value="TPR-like_helical_dom_sf"/>
</dbReference>
<evidence type="ECO:0000256" key="5">
    <source>
        <dbReference type="ARBA" id="ARBA00022737"/>
    </source>
</evidence>
<evidence type="ECO:0000256" key="7">
    <source>
        <dbReference type="ARBA" id="ARBA00023054"/>
    </source>
</evidence>
<evidence type="ECO:0000256" key="1">
    <source>
        <dbReference type="ARBA" id="ARBA00004245"/>
    </source>
</evidence>
<dbReference type="Proteomes" id="UP001054902">
    <property type="component" value="Unassembled WGS sequence"/>
</dbReference>
<reference evidence="10 11" key="1">
    <citation type="journal article" date="2021" name="Sci. Rep.">
        <title>The genome of the diatom Chaetoceros tenuissimus carries an ancient integrated fragment of an extant virus.</title>
        <authorList>
            <person name="Hongo Y."/>
            <person name="Kimura K."/>
            <person name="Takaki Y."/>
            <person name="Yoshida Y."/>
            <person name="Baba S."/>
            <person name="Kobayashi G."/>
            <person name="Nagasaki K."/>
            <person name="Hano T."/>
            <person name="Tomaru Y."/>
        </authorList>
    </citation>
    <scope>NUCLEOTIDE SEQUENCE [LARGE SCALE GENOMIC DNA]</scope>
    <source>
        <strain evidence="10 11">NIES-3715</strain>
    </source>
</reference>
<dbReference type="PANTHER" id="PTHR45783">
    <property type="entry name" value="KINESIN LIGHT CHAIN"/>
    <property type="match status" value="1"/>
</dbReference>
<keyword evidence="6" id="KW-0802">TPR repeat</keyword>
<dbReference type="InterPro" id="IPR002151">
    <property type="entry name" value="Kinesin_light"/>
</dbReference>
<dbReference type="EMBL" id="BLLK01000047">
    <property type="protein sequence ID" value="GFH55193.1"/>
    <property type="molecule type" value="Genomic_DNA"/>
</dbReference>
<keyword evidence="5" id="KW-0677">Repeat</keyword>
<evidence type="ECO:0000256" key="4">
    <source>
        <dbReference type="ARBA" id="ARBA00022701"/>
    </source>
</evidence>
<organism evidence="10 11">
    <name type="scientific">Chaetoceros tenuissimus</name>
    <dbReference type="NCBI Taxonomy" id="426638"/>
    <lineage>
        <taxon>Eukaryota</taxon>
        <taxon>Sar</taxon>
        <taxon>Stramenopiles</taxon>
        <taxon>Ochrophyta</taxon>
        <taxon>Bacillariophyta</taxon>
        <taxon>Coscinodiscophyceae</taxon>
        <taxon>Chaetocerotophycidae</taxon>
        <taxon>Chaetocerotales</taxon>
        <taxon>Chaetocerotaceae</taxon>
        <taxon>Chaetoceros</taxon>
    </lineage>
</organism>
<keyword evidence="9" id="KW-0206">Cytoskeleton</keyword>
<dbReference type="SUPFAM" id="SSF48452">
    <property type="entry name" value="TPR-like"/>
    <property type="match status" value="2"/>
</dbReference>
<dbReference type="SMART" id="SM00028">
    <property type="entry name" value="TPR"/>
    <property type="match status" value="4"/>
</dbReference>
<sequence length="520" mass="59951">MDTITSKLKNMFPCCACCKASQQKRTEKESDNSCHNTEVDVEETIPFPKNGIKLSYLLNEFVEECGGRKALKGKTTTDVNEDFVKPFTKDYEQSYCDMILEKAKDNDDLNGVVTTATVFISHAWKYKFLHVLDALKDHFKDEPDKIVWFDIVSNNQHKATELEYGWWATTFKDAIEKFGHTVMVMAPWNNPIPYKRAWCIFEAYCTNITGAKFEIAMSSKEQKDFIMQCKYEGTRPIHKMLSDVDAEKSEAFKLKDKERIHSVIREKIGFTGINSMLFEQLRDWVINVGLKELEISEVDSEEHLSLMNMHETKLGPDHPRTLTSMNNLALLYYHQGKYDLAEPLYKDCLSKYETKLGPDHPDTLRFFNNLAILYYVQGKYDLAEPLYKDCLSKNKTKLGPDHPDTLLSVNNLAGLYRDQGKYDLAEPLYKDCLSKRETKLGPDHPDTLQSINDLAALYNDQGKYELAEPLYKDFLSKQKTKLGPDHPDTLNSMNGLAYLYYKQGNYDFAEPLYKDCSSKK</sequence>
<dbReference type="GO" id="GO:0019894">
    <property type="term" value="F:kinesin binding"/>
    <property type="evidence" value="ECO:0007669"/>
    <property type="project" value="TreeGrafter"/>
</dbReference>
<gene>
    <name evidence="10" type="ORF">CTEN210_11669</name>
</gene>
<protein>
    <submittedName>
        <fullName evidence="10">TPR-like protein</fullName>
    </submittedName>
</protein>
<keyword evidence="3" id="KW-0963">Cytoplasm</keyword>
<keyword evidence="8" id="KW-0505">Motor protein</keyword>
<evidence type="ECO:0000313" key="10">
    <source>
        <dbReference type="EMBL" id="GFH55193.1"/>
    </source>
</evidence>
<dbReference type="GO" id="GO:0007018">
    <property type="term" value="P:microtubule-based movement"/>
    <property type="evidence" value="ECO:0007669"/>
    <property type="project" value="TreeGrafter"/>
</dbReference>
<evidence type="ECO:0000256" key="9">
    <source>
        <dbReference type="ARBA" id="ARBA00023212"/>
    </source>
</evidence>
<dbReference type="Pfam" id="PF13424">
    <property type="entry name" value="TPR_12"/>
    <property type="match status" value="2"/>
</dbReference>
<comment type="caution">
    <text evidence="10">The sequence shown here is derived from an EMBL/GenBank/DDBJ whole genome shotgun (WGS) entry which is preliminary data.</text>
</comment>
<comment type="similarity">
    <text evidence="2">Belongs to the kinesin light chain family.</text>
</comment>
<dbReference type="PANTHER" id="PTHR45783:SF3">
    <property type="entry name" value="KINESIN LIGHT CHAIN"/>
    <property type="match status" value="1"/>
</dbReference>
<keyword evidence="4" id="KW-0493">Microtubule</keyword>
<evidence type="ECO:0000256" key="8">
    <source>
        <dbReference type="ARBA" id="ARBA00023175"/>
    </source>
</evidence>
<dbReference type="GO" id="GO:0005737">
    <property type="term" value="C:cytoplasm"/>
    <property type="evidence" value="ECO:0007669"/>
    <property type="project" value="TreeGrafter"/>
</dbReference>